<dbReference type="EMBL" id="FQXP01000010">
    <property type="protein sequence ID" value="SHI05316.1"/>
    <property type="molecule type" value="Genomic_DNA"/>
</dbReference>
<reference evidence="1 2" key="1">
    <citation type="submission" date="2016-11" db="EMBL/GenBank/DDBJ databases">
        <authorList>
            <person name="Jaros S."/>
            <person name="Januszkiewicz K."/>
            <person name="Wedrychowicz H."/>
        </authorList>
    </citation>
    <scope>NUCLEOTIDE SEQUENCE [LARGE SCALE GENOMIC DNA]</scope>
    <source>
        <strain evidence="1 2">DSM 3089</strain>
    </source>
</reference>
<organism evidence="1 2">
    <name type="scientific">Clostridium collagenovorans DSM 3089</name>
    <dbReference type="NCBI Taxonomy" id="1121306"/>
    <lineage>
        <taxon>Bacteria</taxon>
        <taxon>Bacillati</taxon>
        <taxon>Bacillota</taxon>
        <taxon>Clostridia</taxon>
        <taxon>Eubacteriales</taxon>
        <taxon>Clostridiaceae</taxon>
        <taxon>Clostridium</taxon>
    </lineage>
</organism>
<name>A0A1M5Y025_9CLOT</name>
<dbReference type="OrthoDB" id="1949729at2"/>
<proteinExistence type="predicted"/>
<dbReference type="AlphaFoldDB" id="A0A1M5Y025"/>
<evidence type="ECO:0000313" key="1">
    <source>
        <dbReference type="EMBL" id="SHI05316.1"/>
    </source>
</evidence>
<accession>A0A1M5Y025</accession>
<evidence type="ECO:0000313" key="2">
    <source>
        <dbReference type="Proteomes" id="UP000184526"/>
    </source>
</evidence>
<dbReference type="RefSeq" id="WP_072832421.1">
    <property type="nucleotide sequence ID" value="NZ_FQXP01000010.1"/>
</dbReference>
<gene>
    <name evidence="1" type="ORF">SAMN02745196_02575</name>
</gene>
<keyword evidence="2" id="KW-1185">Reference proteome</keyword>
<dbReference type="STRING" id="1121306.SAMN02745196_02575"/>
<sequence>MKYIGPFLRINSLSKDNIKNQLFYLSKESLKNIALESHCGIVISPNEIVKENPNIDINTVKKFSPLLCVYKKASGKLLKTGNKLQWDSSRFRKDVNILSNAFMTLSLLELSDYYSNFHNNHRDKLDLGNLYSVLTRHQLEFYALYLRNTEGVFVDKTDCSDPLFNELKFEGKSRKFKFYEQALLMCAYYRYSTLFDDEYSENFRNFSLDILNMFNDFRDEVYESSFEDKVKICLALNLFTEYSNNIDAQAILLDLSDMIISELPVNRIPGKDDDVQLDSLTFMNFILLYKNTGIDKFKDVAVTLYDDLVTKYNDTIGIYVKNSNDKSIEYPSDEIVSYLSALILYSDIMHDDKNDALIADYFTKSIIDSNLVLSWPETPGLNDPEHYNNFSLKAEDLMAEQNFRIQNVPTPTSAELAPIFIKYISFNKKRDSFKNGKASFESNKNMFIFFTSIFLHRHIF</sequence>
<protein>
    <submittedName>
        <fullName evidence="1">Uncharacterized protein</fullName>
    </submittedName>
</protein>
<dbReference type="Proteomes" id="UP000184526">
    <property type="component" value="Unassembled WGS sequence"/>
</dbReference>